<gene>
    <name evidence="2" type="ORF">N825_32475</name>
</gene>
<evidence type="ECO:0000313" key="2">
    <source>
        <dbReference type="EMBL" id="EWY35887.1"/>
    </source>
</evidence>
<dbReference type="Proteomes" id="UP000019486">
    <property type="component" value="Unassembled WGS sequence"/>
</dbReference>
<feature type="region of interest" description="Disordered" evidence="1">
    <location>
        <begin position="1"/>
        <end position="68"/>
    </location>
</feature>
<protein>
    <submittedName>
        <fullName evidence="2">Uncharacterized protein</fullName>
    </submittedName>
</protein>
<feature type="compositionally biased region" description="Gly residues" evidence="1">
    <location>
        <begin position="144"/>
        <end position="155"/>
    </location>
</feature>
<feature type="compositionally biased region" description="Polar residues" evidence="1">
    <location>
        <begin position="26"/>
        <end position="41"/>
    </location>
</feature>
<organism evidence="2 3">
    <name type="scientific">Skermanella stibiiresistens SB22</name>
    <dbReference type="NCBI Taxonomy" id="1385369"/>
    <lineage>
        <taxon>Bacteria</taxon>
        <taxon>Pseudomonadati</taxon>
        <taxon>Pseudomonadota</taxon>
        <taxon>Alphaproteobacteria</taxon>
        <taxon>Rhodospirillales</taxon>
        <taxon>Azospirillaceae</taxon>
        <taxon>Skermanella</taxon>
    </lineage>
</organism>
<evidence type="ECO:0000313" key="3">
    <source>
        <dbReference type="Proteomes" id="UP000019486"/>
    </source>
</evidence>
<feature type="compositionally biased region" description="Low complexity" evidence="1">
    <location>
        <begin position="8"/>
        <end position="23"/>
    </location>
</feature>
<name>W9GTX2_9PROT</name>
<feature type="compositionally biased region" description="Low complexity" evidence="1">
    <location>
        <begin position="103"/>
        <end position="121"/>
    </location>
</feature>
<reference evidence="2 3" key="1">
    <citation type="submission" date="2013-08" db="EMBL/GenBank/DDBJ databases">
        <title>The genome sequence of Skermanella stibiiresistens.</title>
        <authorList>
            <person name="Zhu W."/>
            <person name="Wang G."/>
        </authorList>
    </citation>
    <scope>NUCLEOTIDE SEQUENCE [LARGE SCALE GENOMIC DNA]</scope>
    <source>
        <strain evidence="2 3">SB22</strain>
    </source>
</reference>
<dbReference type="AlphaFoldDB" id="W9GTX2"/>
<evidence type="ECO:0000256" key="1">
    <source>
        <dbReference type="SAM" id="MobiDB-lite"/>
    </source>
</evidence>
<dbReference type="EMBL" id="AVFL01000062">
    <property type="protein sequence ID" value="EWY35887.1"/>
    <property type="molecule type" value="Genomic_DNA"/>
</dbReference>
<proteinExistence type="predicted"/>
<feature type="compositionally biased region" description="Low complexity" evidence="1">
    <location>
        <begin position="156"/>
        <end position="184"/>
    </location>
</feature>
<feature type="compositionally biased region" description="Basic and acidic residues" evidence="1">
    <location>
        <begin position="86"/>
        <end position="96"/>
    </location>
</feature>
<comment type="caution">
    <text evidence="2">The sequence shown here is derived from an EMBL/GenBank/DDBJ whole genome shotgun (WGS) entry which is preliminary data.</text>
</comment>
<keyword evidence="3" id="KW-1185">Reference proteome</keyword>
<feature type="region of interest" description="Disordered" evidence="1">
    <location>
        <begin position="86"/>
        <end position="198"/>
    </location>
</feature>
<accession>W9GTX2</accession>
<sequence length="198" mass="19753">MMDAIGNTVQASTATRAASQQAVPRTAQQDADPTAGASSEPSRYYSPVVRLDSETQRTVLQYRDGSDGKVLVQYPSERQLEAYRNKAIAERSKEQEQADALKSGRQADAAGGDAAGRSGASVTRIDGGASARDGGRTAPPPTGQSGGRDSGGAGAGVPSQAASQPVAAASSPRSASFGAGLAGSAFGGGAPVLNSISA</sequence>